<dbReference type="HOGENOM" id="CLU_047718_0_0_1"/>
<gene>
    <name evidence="6" type="primary">MSS51</name>
</gene>
<dbReference type="Bgee" id="ENSLACG00000003544">
    <property type="expression patterns" value="Expressed in post-anal tail muscle and 4 other cell types or tissues"/>
</dbReference>
<dbReference type="PANTHER" id="PTHR46920:SF1">
    <property type="entry name" value="PROTEIN MSS51 HOMOLOG, MITOCHONDRIAL-RELATED"/>
    <property type="match status" value="1"/>
</dbReference>
<dbReference type="SUPFAM" id="SSF144232">
    <property type="entry name" value="HIT/MYND zinc finger-like"/>
    <property type="match status" value="1"/>
</dbReference>
<dbReference type="InParanoid" id="H3A2V8"/>
<reference evidence="7" key="1">
    <citation type="submission" date="2011-08" db="EMBL/GenBank/DDBJ databases">
        <title>The draft genome of Latimeria chalumnae.</title>
        <authorList>
            <person name="Di Palma F."/>
            <person name="Alfoldi J."/>
            <person name="Johnson J."/>
            <person name="Berlin A."/>
            <person name="Gnerre S."/>
            <person name="Jaffe D."/>
            <person name="MacCallum I."/>
            <person name="Young S."/>
            <person name="Walker B.J."/>
            <person name="Lander E."/>
            <person name="Lindblad-Toh K."/>
        </authorList>
    </citation>
    <scope>NUCLEOTIDE SEQUENCE [LARGE SCALE GENOMIC DNA]</scope>
    <source>
        <strain evidence="7">Wild caught</strain>
    </source>
</reference>
<dbReference type="STRING" id="7897.ENSLACP00000003979"/>
<name>H3A2V8_LATCH</name>
<dbReference type="InterPro" id="IPR002893">
    <property type="entry name" value="Znf_MYND"/>
</dbReference>
<dbReference type="Proteomes" id="UP000008672">
    <property type="component" value="Unassembled WGS sequence"/>
</dbReference>
<dbReference type="GO" id="GO:0008270">
    <property type="term" value="F:zinc ion binding"/>
    <property type="evidence" value="ECO:0007669"/>
    <property type="project" value="UniProtKB-KW"/>
</dbReference>
<reference evidence="6" key="3">
    <citation type="submission" date="2025-09" db="UniProtKB">
        <authorList>
            <consortium name="Ensembl"/>
        </authorList>
    </citation>
    <scope>IDENTIFICATION</scope>
</reference>
<dbReference type="Pfam" id="PF20179">
    <property type="entry name" value="MSS51_C"/>
    <property type="match status" value="1"/>
</dbReference>
<feature type="domain" description="MYND-type" evidence="5">
    <location>
        <begin position="84"/>
        <end position="128"/>
    </location>
</feature>
<evidence type="ECO:0000256" key="2">
    <source>
        <dbReference type="ARBA" id="ARBA00022771"/>
    </source>
</evidence>
<dbReference type="PANTHER" id="PTHR46920">
    <property type="match status" value="1"/>
</dbReference>
<accession>H3A2V8</accession>
<sequence>MKSDPTAPGPAHVLGAEGIHTDSLGFLSIDSNVPGLSQVILKKLNMKDYEDYRSALEGKKGAKDFGIRTYHDMFQKMEDTFKFCAECRKLPDALQDSRGLRRCKRCQNVYYCSLECQRGNWPAHKKFCKKLKFAAIDRLMEWLVFTGDLPFRTDQWSKPISEVKGWNDWFSLQEDLDEKIKSVMSCRYMNILWSNAGKPRPEEGELQESVRRVTTDFLSRPLCIGYGLHCFNLDPYAGPVTVHVVGASYTETLNARVTDYDELARMFPGNQGLEVVMIGPEVVDGAIMRPPLASHGPRGRVYLSSFKGLYHVFWETLVETQQAVRPDLVVGFHPVYHRQRSLLMLWSIMAMLL</sequence>
<dbReference type="EMBL" id="AFYH01193461">
    <property type="status" value="NOT_ANNOTATED_CDS"/>
    <property type="molecule type" value="Genomic_DNA"/>
</dbReference>
<dbReference type="AlphaFoldDB" id="H3A2V8"/>
<reference evidence="6" key="2">
    <citation type="submission" date="2025-08" db="UniProtKB">
        <authorList>
            <consortium name="Ensembl"/>
        </authorList>
    </citation>
    <scope>IDENTIFICATION</scope>
</reference>
<keyword evidence="2 4" id="KW-0863">Zinc-finger</keyword>
<dbReference type="OMA" id="DELGHMF"/>
<dbReference type="EMBL" id="AFYH01193460">
    <property type="status" value="NOT_ANNOTATED_CDS"/>
    <property type="molecule type" value="Genomic_DNA"/>
</dbReference>
<dbReference type="Gene3D" id="6.10.140.2220">
    <property type="match status" value="1"/>
</dbReference>
<evidence type="ECO:0000256" key="3">
    <source>
        <dbReference type="ARBA" id="ARBA00022833"/>
    </source>
</evidence>
<dbReference type="Pfam" id="PF01753">
    <property type="entry name" value="zf-MYND"/>
    <property type="match status" value="1"/>
</dbReference>
<evidence type="ECO:0000256" key="1">
    <source>
        <dbReference type="ARBA" id="ARBA00022723"/>
    </source>
</evidence>
<evidence type="ECO:0000256" key="4">
    <source>
        <dbReference type="PROSITE-ProRule" id="PRU00134"/>
    </source>
</evidence>
<dbReference type="PROSITE" id="PS01360">
    <property type="entry name" value="ZF_MYND_1"/>
    <property type="match status" value="1"/>
</dbReference>
<evidence type="ECO:0000313" key="6">
    <source>
        <dbReference type="Ensembl" id="ENSLACP00000003979.1"/>
    </source>
</evidence>
<protein>
    <submittedName>
        <fullName evidence="6">MSS51 mitochondrial translational activator</fullName>
    </submittedName>
</protein>
<proteinExistence type="predicted"/>
<dbReference type="PROSITE" id="PS50865">
    <property type="entry name" value="ZF_MYND_2"/>
    <property type="match status" value="1"/>
</dbReference>
<keyword evidence="7" id="KW-1185">Reference proteome</keyword>
<dbReference type="Ensembl" id="ENSLACT00000004015.1">
    <property type="protein sequence ID" value="ENSLACP00000003979.1"/>
    <property type="gene ID" value="ENSLACG00000003544.1"/>
</dbReference>
<evidence type="ECO:0000313" key="7">
    <source>
        <dbReference type="Proteomes" id="UP000008672"/>
    </source>
</evidence>
<dbReference type="InterPro" id="IPR052839">
    <property type="entry name" value="Mito_gene_expr_regulator"/>
</dbReference>
<dbReference type="InterPro" id="IPR046824">
    <property type="entry name" value="Mss51-like_C"/>
</dbReference>
<dbReference type="FunCoup" id="H3A2V8">
    <property type="interactions" value="5"/>
</dbReference>
<keyword evidence="1" id="KW-0479">Metal-binding</keyword>
<evidence type="ECO:0000259" key="5">
    <source>
        <dbReference type="PROSITE" id="PS50865"/>
    </source>
</evidence>
<dbReference type="eggNOG" id="ENOG502QVEJ">
    <property type="taxonomic scope" value="Eukaryota"/>
</dbReference>
<dbReference type="GeneTree" id="ENSGT00940000153820"/>
<organism evidence="6 7">
    <name type="scientific">Latimeria chalumnae</name>
    <name type="common">Coelacanth</name>
    <dbReference type="NCBI Taxonomy" id="7897"/>
    <lineage>
        <taxon>Eukaryota</taxon>
        <taxon>Metazoa</taxon>
        <taxon>Chordata</taxon>
        <taxon>Craniata</taxon>
        <taxon>Vertebrata</taxon>
        <taxon>Euteleostomi</taxon>
        <taxon>Coelacanthiformes</taxon>
        <taxon>Coelacanthidae</taxon>
        <taxon>Latimeria</taxon>
    </lineage>
</organism>
<keyword evidence="3" id="KW-0862">Zinc</keyword>